<dbReference type="EMBL" id="JOJR01000115">
    <property type="protein sequence ID" value="RCN44986.1"/>
    <property type="molecule type" value="Genomic_DNA"/>
</dbReference>
<dbReference type="AlphaFoldDB" id="A0A368GKV0"/>
<name>A0A368GKV0_ANCCA</name>
<protein>
    <submittedName>
        <fullName evidence="1">Uncharacterized protein</fullName>
    </submittedName>
</protein>
<keyword evidence="2" id="KW-1185">Reference proteome</keyword>
<sequence>MSMLNLLIIFEFHGIRMGTNFSPIRQTRFFSKPLKWKIIEPSTHVRRQIRLEPATHL</sequence>
<organism evidence="1 2">
    <name type="scientific">Ancylostoma caninum</name>
    <name type="common">Dog hookworm</name>
    <dbReference type="NCBI Taxonomy" id="29170"/>
    <lineage>
        <taxon>Eukaryota</taxon>
        <taxon>Metazoa</taxon>
        <taxon>Ecdysozoa</taxon>
        <taxon>Nematoda</taxon>
        <taxon>Chromadorea</taxon>
        <taxon>Rhabditida</taxon>
        <taxon>Rhabditina</taxon>
        <taxon>Rhabditomorpha</taxon>
        <taxon>Strongyloidea</taxon>
        <taxon>Ancylostomatidae</taxon>
        <taxon>Ancylostomatinae</taxon>
        <taxon>Ancylostoma</taxon>
    </lineage>
</organism>
<accession>A0A368GKV0</accession>
<evidence type="ECO:0000313" key="1">
    <source>
        <dbReference type="EMBL" id="RCN44986.1"/>
    </source>
</evidence>
<evidence type="ECO:0000313" key="2">
    <source>
        <dbReference type="Proteomes" id="UP000252519"/>
    </source>
</evidence>
<gene>
    <name evidence="1" type="ORF">ANCCAN_09030</name>
</gene>
<reference evidence="1 2" key="1">
    <citation type="submission" date="2014-10" db="EMBL/GenBank/DDBJ databases">
        <title>Draft genome of the hookworm Ancylostoma caninum.</title>
        <authorList>
            <person name="Mitreva M."/>
        </authorList>
    </citation>
    <scope>NUCLEOTIDE SEQUENCE [LARGE SCALE GENOMIC DNA]</scope>
    <source>
        <strain evidence="1 2">Baltimore</strain>
    </source>
</reference>
<proteinExistence type="predicted"/>
<dbReference type="Proteomes" id="UP000252519">
    <property type="component" value="Unassembled WGS sequence"/>
</dbReference>
<comment type="caution">
    <text evidence="1">The sequence shown here is derived from an EMBL/GenBank/DDBJ whole genome shotgun (WGS) entry which is preliminary data.</text>
</comment>